<reference evidence="1 2" key="1">
    <citation type="submission" date="2020-03" db="EMBL/GenBank/DDBJ databases">
        <title>Chryseoglobus sp. isolated from a deep-sea seamount.</title>
        <authorList>
            <person name="Zhang D.-C."/>
        </authorList>
    </citation>
    <scope>NUCLEOTIDE SEQUENCE [LARGE SCALE GENOMIC DNA]</scope>
    <source>
        <strain evidence="1 2">KN1116</strain>
    </source>
</reference>
<protein>
    <submittedName>
        <fullName evidence="1">Uncharacterized protein</fullName>
    </submittedName>
</protein>
<accession>A0A9E5JNT6</accession>
<name>A0A9E5JNT6_9MICO</name>
<dbReference type="InterPro" id="IPR022385">
    <property type="entry name" value="Rhs_assc_core"/>
</dbReference>
<gene>
    <name evidence="1" type="ORF">FK219_012590</name>
</gene>
<organism evidence="1 2">
    <name type="scientific">Microcella pacifica</name>
    <dbReference type="NCBI Taxonomy" id="2591847"/>
    <lineage>
        <taxon>Bacteria</taxon>
        <taxon>Bacillati</taxon>
        <taxon>Actinomycetota</taxon>
        <taxon>Actinomycetes</taxon>
        <taxon>Micrococcales</taxon>
        <taxon>Microbacteriaceae</taxon>
        <taxon>Microcella</taxon>
    </lineage>
</organism>
<keyword evidence="2" id="KW-1185">Reference proteome</keyword>
<evidence type="ECO:0000313" key="1">
    <source>
        <dbReference type="EMBL" id="NHF64060.1"/>
    </source>
</evidence>
<dbReference type="AlphaFoldDB" id="A0A9E5JNT6"/>
<proteinExistence type="predicted"/>
<dbReference type="NCBIfam" id="TIGR03696">
    <property type="entry name" value="Rhs_assc_core"/>
    <property type="match status" value="1"/>
</dbReference>
<sequence>MIDNADGDADYAFVGAHRKLYEHQGSVAIVQMGARGFVPALGRFLSVDPVEGGVDNSYVYPTDPVNKLDLTGKFSVDSYLKLTNNKGMLADPGLTIWKKGQPNGKKAWNNTGPKCGWGEALNSYSGSCVNRQVLLESQTFKCDHYCAET</sequence>
<comment type="caution">
    <text evidence="1">The sequence shown here is derived from an EMBL/GenBank/DDBJ whole genome shotgun (WGS) entry which is preliminary data.</text>
</comment>
<dbReference type="OrthoDB" id="3751446at2"/>
<dbReference type="Gene3D" id="2.180.10.10">
    <property type="entry name" value="RHS repeat-associated core"/>
    <property type="match status" value="1"/>
</dbReference>
<dbReference type="Proteomes" id="UP000818266">
    <property type="component" value="Unassembled WGS sequence"/>
</dbReference>
<dbReference type="EMBL" id="VIKT02000031">
    <property type="protein sequence ID" value="NHF64060.1"/>
    <property type="molecule type" value="Genomic_DNA"/>
</dbReference>
<evidence type="ECO:0000313" key="2">
    <source>
        <dbReference type="Proteomes" id="UP000818266"/>
    </source>
</evidence>